<dbReference type="Proteomes" id="UP000247973">
    <property type="component" value="Unassembled WGS sequence"/>
</dbReference>
<accession>A0A2V3PYG8</accession>
<dbReference type="RefSeq" id="WP_146212704.1">
    <property type="nucleotide sequence ID" value="NZ_QICL01000004.1"/>
</dbReference>
<dbReference type="AlphaFoldDB" id="A0A2V3PYG8"/>
<evidence type="ECO:0000313" key="1">
    <source>
        <dbReference type="EMBL" id="PXV66832.1"/>
    </source>
</evidence>
<gene>
    <name evidence="1" type="ORF">CLV62_10493</name>
</gene>
<comment type="caution">
    <text evidence="1">The sequence shown here is derived from an EMBL/GenBank/DDBJ whole genome shotgun (WGS) entry which is preliminary data.</text>
</comment>
<evidence type="ECO:0000313" key="2">
    <source>
        <dbReference type="Proteomes" id="UP000247973"/>
    </source>
</evidence>
<organism evidence="1 2">
    <name type="scientific">Dysgonomonas alginatilytica</name>
    <dbReference type="NCBI Taxonomy" id="1605892"/>
    <lineage>
        <taxon>Bacteria</taxon>
        <taxon>Pseudomonadati</taxon>
        <taxon>Bacteroidota</taxon>
        <taxon>Bacteroidia</taxon>
        <taxon>Bacteroidales</taxon>
        <taxon>Dysgonomonadaceae</taxon>
        <taxon>Dysgonomonas</taxon>
    </lineage>
</organism>
<reference evidence="1 2" key="1">
    <citation type="submission" date="2018-03" db="EMBL/GenBank/DDBJ databases">
        <title>Genomic Encyclopedia of Archaeal and Bacterial Type Strains, Phase II (KMG-II): from individual species to whole genera.</title>
        <authorList>
            <person name="Goeker M."/>
        </authorList>
    </citation>
    <scope>NUCLEOTIDE SEQUENCE [LARGE SCALE GENOMIC DNA]</scope>
    <source>
        <strain evidence="1 2">DSM 100214</strain>
    </source>
</reference>
<dbReference type="EMBL" id="QICL01000004">
    <property type="protein sequence ID" value="PXV66832.1"/>
    <property type="molecule type" value="Genomic_DNA"/>
</dbReference>
<proteinExistence type="predicted"/>
<protein>
    <submittedName>
        <fullName evidence="1">Uncharacterized protein</fullName>
    </submittedName>
</protein>
<sequence length="75" mass="8687">MKKISIKAVINSDNWIITKIIRGYNGVIRINAKTRFYIADSNNLFCEWCSEKYADALCKAKYGKKASELNAFRYN</sequence>
<keyword evidence="2" id="KW-1185">Reference proteome</keyword>
<name>A0A2V3PYG8_9BACT</name>